<evidence type="ECO:0000256" key="1">
    <source>
        <dbReference type="SAM" id="SignalP"/>
    </source>
</evidence>
<sequence>MVQVPVFSRPVSAFAIVLAIFTTSSYGQKCATISPAQGAPVTVPGVQTRVVINGLRSPRGMVFDTAGNLLVVEQGGGGIRYIKLTDNGGINVCLTSSKTLIADNTLNHGIDLSADGKTLFASSLLNVYSYPYNATTGTVGTRRTLVQNMQNGGHSTRTLWVSRFDPDTLLVSRGSDGNLDLPTAEMTSGRSQLRAFSISATSKAAVNYTAGEVIAWGLRNSVGVSEDLSTGGLWSVENSVDDMKRQGVDVHQTNPGEELNYHGLVNKTAASPQRGLNYGYPSCFAAWDPSVLPNNANIKVGTQFLIGDPSDSNTDALCLQRQGPRLTFPSHTAPLDVKFNRNGTAAYIAFHGSWNRQPADGYRLSRIAFKNGQPIEPVTSTTAAFNILYNPNNANCPSKCFRPTTLAFDAKDRLFMTSDSTGEIYVIIGA</sequence>
<evidence type="ECO:0000313" key="4">
    <source>
        <dbReference type="Proteomes" id="UP000178912"/>
    </source>
</evidence>
<reference evidence="4" key="1">
    <citation type="submission" date="2016-03" db="EMBL/GenBank/DDBJ databases">
        <authorList>
            <person name="Guldener U."/>
        </authorList>
    </citation>
    <scope>NUCLEOTIDE SEQUENCE [LARGE SCALE GENOMIC DNA]</scope>
    <source>
        <strain evidence="4">04CH-RAC-A.6.1</strain>
    </source>
</reference>
<dbReference type="InterPro" id="IPR011042">
    <property type="entry name" value="6-blade_b-propeller_TolB-like"/>
</dbReference>
<accession>A0A1E1K4W5</accession>
<feature type="chain" id="PRO_5009445636" evidence="1">
    <location>
        <begin position="28"/>
        <end position="430"/>
    </location>
</feature>
<dbReference type="SUPFAM" id="SSF50952">
    <property type="entry name" value="Soluble quinoprotein glucose dehydrogenase"/>
    <property type="match status" value="1"/>
</dbReference>
<dbReference type="Gene3D" id="2.120.10.30">
    <property type="entry name" value="TolB, C-terminal domain"/>
    <property type="match status" value="1"/>
</dbReference>
<dbReference type="OrthoDB" id="507128at2759"/>
<dbReference type="InterPro" id="IPR011041">
    <property type="entry name" value="Quinoprot_gluc/sorb_DH_b-prop"/>
</dbReference>
<protein>
    <submittedName>
        <fullName evidence="3">Related to L-sorbosone dehydrogenase</fullName>
    </submittedName>
</protein>
<dbReference type="EMBL" id="FJUX01000014">
    <property type="protein sequence ID" value="CZS92930.1"/>
    <property type="molecule type" value="Genomic_DNA"/>
</dbReference>
<keyword evidence="4" id="KW-1185">Reference proteome</keyword>
<feature type="signal peptide" evidence="1">
    <location>
        <begin position="1"/>
        <end position="27"/>
    </location>
</feature>
<evidence type="ECO:0000313" key="3">
    <source>
        <dbReference type="EMBL" id="CZS92930.1"/>
    </source>
</evidence>
<name>A0A1E1K4W5_9HELO</name>
<keyword evidence="1" id="KW-0732">Signal</keyword>
<gene>
    <name evidence="3" type="ORF">RAG0_03430</name>
</gene>
<feature type="domain" description="Pyrroloquinoline quinone-dependent pyranose dehydrogenase beta-propeller" evidence="2">
    <location>
        <begin position="41"/>
        <end position="427"/>
    </location>
</feature>
<evidence type="ECO:0000259" key="2">
    <source>
        <dbReference type="Pfam" id="PF22807"/>
    </source>
</evidence>
<organism evidence="3 4">
    <name type="scientific">Rhynchosporium agropyri</name>
    <dbReference type="NCBI Taxonomy" id="914238"/>
    <lineage>
        <taxon>Eukaryota</taxon>
        <taxon>Fungi</taxon>
        <taxon>Dikarya</taxon>
        <taxon>Ascomycota</taxon>
        <taxon>Pezizomycotina</taxon>
        <taxon>Leotiomycetes</taxon>
        <taxon>Helotiales</taxon>
        <taxon>Ploettnerulaceae</taxon>
        <taxon>Rhynchosporium</taxon>
    </lineage>
</organism>
<dbReference type="InterPro" id="IPR054539">
    <property type="entry name" value="Beta-prop_PDH"/>
</dbReference>
<dbReference type="AlphaFoldDB" id="A0A1E1K4W5"/>
<dbReference type="Pfam" id="PF22807">
    <property type="entry name" value="TrAA12"/>
    <property type="match status" value="1"/>
</dbReference>
<proteinExistence type="predicted"/>
<dbReference type="Proteomes" id="UP000178912">
    <property type="component" value="Unassembled WGS sequence"/>
</dbReference>